<evidence type="ECO:0000313" key="4">
    <source>
        <dbReference type="EMBL" id="MTW17008.1"/>
    </source>
</evidence>
<dbReference type="EMBL" id="WNKV01000008">
    <property type="protein sequence ID" value="MTW17008.1"/>
    <property type="molecule type" value="Genomic_DNA"/>
</dbReference>
<dbReference type="Gene3D" id="3.40.50.300">
    <property type="entry name" value="P-loop containing nucleotide triphosphate hydrolases"/>
    <property type="match status" value="2"/>
</dbReference>
<keyword evidence="1" id="KW-0175">Coiled coil</keyword>
<feature type="compositionally biased region" description="Low complexity" evidence="2">
    <location>
        <begin position="12"/>
        <end position="22"/>
    </location>
</feature>
<gene>
    <name evidence="4" type="ORF">GJ689_12420</name>
</gene>
<evidence type="ECO:0000256" key="2">
    <source>
        <dbReference type="SAM" id="MobiDB-lite"/>
    </source>
</evidence>
<feature type="coiled-coil region" evidence="1">
    <location>
        <begin position="727"/>
        <end position="835"/>
    </location>
</feature>
<dbReference type="InterPro" id="IPR027417">
    <property type="entry name" value="P-loop_NTPase"/>
</dbReference>
<dbReference type="PANTHER" id="PTHR32114:SF2">
    <property type="entry name" value="ABC TRANSPORTER ABCH.3"/>
    <property type="match status" value="1"/>
</dbReference>
<feature type="coiled-coil region" evidence="1">
    <location>
        <begin position="627"/>
        <end position="682"/>
    </location>
</feature>
<dbReference type="InterPro" id="IPR038729">
    <property type="entry name" value="Rad50/SbcC_AAA"/>
</dbReference>
<feature type="compositionally biased region" description="Basic residues" evidence="2">
    <location>
        <begin position="1"/>
        <end position="11"/>
    </location>
</feature>
<sequence>MAGAAARRRLPPRCGAHAGGPARSRRSRSHRLRRRAAPRRREPEGTRRRSGAVGRRPAGRRGRAAHPLSRRDGVRTAMIITHLAVEGVGRFRARHVVQGLGPGLNLLCAPNEAGKSTLFRALQHALFARHGSKHKDIGALACLGAELPAVVEVGFRRGSDDYLIRKSFLRSTSAKFFRAGTLVADGRAADEAVWATLELTPGTSAADESAFGLLWVPQGQSFKPIEPTDDTKALLSRIIEAEVGEVLGGERGERVWRRVTERLAEEETARGPKAGGTWKAALDRRAAAQAELAELRRTLEALEADRAALLDRLRERDALADPTGAARLRTDLAAAEAEVAAAMRADQAAQQAETEQAQRELMLDRARKRHEDLLALDQRIARARERIAAEERRAAEERDAAAAQATALTARERDLGEVATRLAEAERAVDTARRRETAARDAERVAELTARLDRARRLRDEEARLRQAIARLAVPAEAVRRIESAQGALDAARARLEAKAPRVRVRLGPAGAGLVTCGGEPIADGGELVATSPLAVAVADLATIEIVPAASEDAGAVAAARDTLAGVLREAGVASLAEVHERRTQAVDLDSERRAVMAELAALAPSPTTAARPPSGGKPGPGSDDGLAALERALAEARAGLDALGAAPGEDLPDRAALARAREAAEQQRDALRRAHADAQAGVAAARQQAAAEAVRLDTLVAGIEEQKRQLATDLAASPDDRRAGALVALAAEAAEARAAFEAAARQAADRRAAVPGPDEREAVAARVRRLAEAIRTRDARLNAAEQEIARLQGRIATRGGEGLGEREAAAVEALALAETEVAAIERRLAALRLLRDTLEAGRRAAQDSFVGPVKAALRPYLHALFPGADAALADLFAVDGLTRAGSAEPFLSLSDGTREQIAIIVRLGLGRLLAERGRPVPVVLDDSLVFSDDDRIERMFDVLTRAAEKQQVIVLTCRSRAFLSCGGRTLSIVQQDG</sequence>
<dbReference type="GO" id="GO:0006302">
    <property type="term" value="P:double-strand break repair"/>
    <property type="evidence" value="ECO:0007669"/>
    <property type="project" value="InterPro"/>
</dbReference>
<dbReference type="Pfam" id="PF13476">
    <property type="entry name" value="AAA_23"/>
    <property type="match status" value="1"/>
</dbReference>
<feature type="coiled-coil region" evidence="1">
    <location>
        <begin position="285"/>
        <end position="465"/>
    </location>
</feature>
<feature type="region of interest" description="Disordered" evidence="2">
    <location>
        <begin position="603"/>
        <end position="626"/>
    </location>
</feature>
<proteinExistence type="predicted"/>
<dbReference type="PANTHER" id="PTHR32114">
    <property type="entry name" value="ABC TRANSPORTER ABCH.3"/>
    <property type="match status" value="1"/>
</dbReference>
<dbReference type="AlphaFoldDB" id="A0A9X4XKY1"/>
<protein>
    <submittedName>
        <fullName evidence="4">AAA family ATPase</fullName>
    </submittedName>
</protein>
<dbReference type="Proteomes" id="UP000438991">
    <property type="component" value="Unassembled WGS sequence"/>
</dbReference>
<accession>A0A9X4XKY1</accession>
<evidence type="ECO:0000256" key="1">
    <source>
        <dbReference type="SAM" id="Coils"/>
    </source>
</evidence>
<name>A0A9X4XKY1_9BRAD</name>
<feature type="compositionally biased region" description="Basic residues" evidence="2">
    <location>
        <begin position="23"/>
        <end position="38"/>
    </location>
</feature>
<comment type="caution">
    <text evidence="4">The sequence shown here is derived from an EMBL/GenBank/DDBJ whole genome shotgun (WGS) entry which is preliminary data.</text>
</comment>
<dbReference type="SUPFAM" id="SSF52540">
    <property type="entry name" value="P-loop containing nucleoside triphosphate hydrolases"/>
    <property type="match status" value="1"/>
</dbReference>
<reference evidence="4 5" key="1">
    <citation type="submission" date="2019-11" db="EMBL/GenBank/DDBJ databases">
        <title>Whole-genome sequence of Rhodoplanes serenus DSM 18633, type strain.</title>
        <authorList>
            <person name="Kyndt J.A."/>
            <person name="Meyer T.E."/>
        </authorList>
    </citation>
    <scope>NUCLEOTIDE SEQUENCE [LARGE SCALE GENOMIC DNA]</scope>
    <source>
        <strain evidence="4 5">DSM 18633</strain>
    </source>
</reference>
<organism evidence="4 5">
    <name type="scientific">Rhodoplanes serenus</name>
    <dbReference type="NCBI Taxonomy" id="200615"/>
    <lineage>
        <taxon>Bacteria</taxon>
        <taxon>Pseudomonadati</taxon>
        <taxon>Pseudomonadota</taxon>
        <taxon>Alphaproteobacteria</taxon>
        <taxon>Hyphomicrobiales</taxon>
        <taxon>Nitrobacteraceae</taxon>
        <taxon>Rhodoplanes</taxon>
    </lineage>
</organism>
<feature type="region of interest" description="Disordered" evidence="2">
    <location>
        <begin position="1"/>
        <end position="70"/>
    </location>
</feature>
<evidence type="ECO:0000259" key="3">
    <source>
        <dbReference type="Pfam" id="PF13476"/>
    </source>
</evidence>
<evidence type="ECO:0000313" key="5">
    <source>
        <dbReference type="Proteomes" id="UP000438991"/>
    </source>
</evidence>
<feature type="domain" description="Rad50/SbcC-type AAA" evidence="3">
    <location>
        <begin position="83"/>
        <end position="167"/>
    </location>
</feature>
<dbReference type="GO" id="GO:0016887">
    <property type="term" value="F:ATP hydrolysis activity"/>
    <property type="evidence" value="ECO:0007669"/>
    <property type="project" value="InterPro"/>
</dbReference>